<evidence type="ECO:0000259" key="1">
    <source>
        <dbReference type="SMART" id="SM00382"/>
    </source>
</evidence>
<reference evidence="2 3" key="1">
    <citation type="submission" date="2020-03" db="EMBL/GenBank/DDBJ databases">
        <title>Bacterial samples isolated from urine from healthy bovine heifers (Gyr breed).</title>
        <authorList>
            <person name="Giannattasio-Ferraz S."/>
            <person name="Maskeri L."/>
            <person name="Penido A."/>
            <person name="Barbosa-Stancioli E.F."/>
            <person name="Putonti C."/>
        </authorList>
    </citation>
    <scope>NUCLEOTIDE SEQUENCE [LARGE SCALE GENOMIC DNA]</scope>
    <source>
        <strain evidence="2 3">UFMG-H7</strain>
    </source>
</reference>
<dbReference type="EMBL" id="JAAVMB010000003">
    <property type="protein sequence ID" value="NKC67206.1"/>
    <property type="molecule type" value="Genomic_DNA"/>
</dbReference>
<dbReference type="Proteomes" id="UP000521358">
    <property type="component" value="Unassembled WGS sequence"/>
</dbReference>
<proteinExistence type="predicted"/>
<dbReference type="Gene3D" id="3.40.50.300">
    <property type="entry name" value="P-loop containing nucleotide triphosphate hydrolases"/>
    <property type="match status" value="1"/>
</dbReference>
<dbReference type="InterPro" id="IPR002611">
    <property type="entry name" value="IstB_ATP-bd"/>
</dbReference>
<feature type="domain" description="AAA+ ATPase" evidence="1">
    <location>
        <begin position="120"/>
        <end position="265"/>
    </location>
</feature>
<sequence length="277" mass="31879">MTQENTTTFSSPKDVFKSRLTVSDKRCSTHDIELVSAFGREPICIECKRLGLEEQENKLVSDILEEQNKINTYNWLERHSIFLDQTLKNVSFDNYRVDDNETKLNKDKSWTIAREYYQGATYNTIFTGKPGTGKSHLSMSMLKIVNENSKPYKKCLFVSIDEVMRKIKDGFNKRDSKYTEEYITNLLTSADLLVIDDLGAETGAISSEKQATDFTTRVLYSIMNGRMNKPTIITTNLTSKEMAKMYDQKLISRFLRGAEGHAISFKETKDKRISIEF</sequence>
<dbReference type="Pfam" id="PF01695">
    <property type="entry name" value="IstB_IS21"/>
    <property type="match status" value="1"/>
</dbReference>
<evidence type="ECO:0000313" key="2">
    <source>
        <dbReference type="EMBL" id="NKC67206.1"/>
    </source>
</evidence>
<comment type="caution">
    <text evidence="2">The sequence shown here is derived from an EMBL/GenBank/DDBJ whole genome shotgun (WGS) entry which is preliminary data.</text>
</comment>
<dbReference type="AlphaFoldDB" id="A0A7X6I2A8"/>
<dbReference type="GO" id="GO:0005524">
    <property type="term" value="F:ATP binding"/>
    <property type="evidence" value="ECO:0007669"/>
    <property type="project" value="UniProtKB-KW"/>
</dbReference>
<gene>
    <name evidence="2" type="ORF">HED35_03825</name>
</gene>
<keyword evidence="2" id="KW-0067">ATP-binding</keyword>
<dbReference type="PANTHER" id="PTHR30050:SF4">
    <property type="entry name" value="ATP-BINDING PROTEIN RV3427C IN INSERTION SEQUENCE-RELATED"/>
    <property type="match status" value="1"/>
</dbReference>
<dbReference type="SMART" id="SM00382">
    <property type="entry name" value="AAA"/>
    <property type="match status" value="1"/>
</dbReference>
<evidence type="ECO:0000313" key="3">
    <source>
        <dbReference type="Proteomes" id="UP000521358"/>
    </source>
</evidence>
<dbReference type="InterPro" id="IPR003593">
    <property type="entry name" value="AAA+_ATPase"/>
</dbReference>
<organism evidence="2 3">
    <name type="scientific">Vagococcus fluvialis</name>
    <dbReference type="NCBI Taxonomy" id="2738"/>
    <lineage>
        <taxon>Bacteria</taxon>
        <taxon>Bacillati</taxon>
        <taxon>Bacillota</taxon>
        <taxon>Bacilli</taxon>
        <taxon>Lactobacillales</taxon>
        <taxon>Enterococcaceae</taxon>
        <taxon>Vagococcus</taxon>
    </lineage>
</organism>
<dbReference type="PANTHER" id="PTHR30050">
    <property type="entry name" value="CHROMOSOMAL REPLICATION INITIATOR PROTEIN DNAA"/>
    <property type="match status" value="1"/>
</dbReference>
<dbReference type="RefSeq" id="WP_167806462.1">
    <property type="nucleotide sequence ID" value="NZ_JAAVMB010000003.1"/>
</dbReference>
<dbReference type="GO" id="GO:0006260">
    <property type="term" value="P:DNA replication"/>
    <property type="evidence" value="ECO:0007669"/>
    <property type="project" value="TreeGrafter"/>
</dbReference>
<protein>
    <submittedName>
        <fullName evidence="2">ATP-binding protein</fullName>
    </submittedName>
</protein>
<accession>A0A7X6I2A8</accession>
<name>A0A7X6I2A8_9ENTE</name>
<dbReference type="InterPro" id="IPR027417">
    <property type="entry name" value="P-loop_NTPase"/>
</dbReference>
<dbReference type="SUPFAM" id="SSF52540">
    <property type="entry name" value="P-loop containing nucleoside triphosphate hydrolases"/>
    <property type="match status" value="1"/>
</dbReference>
<keyword evidence="2" id="KW-0547">Nucleotide-binding</keyword>